<dbReference type="InterPro" id="IPR029058">
    <property type="entry name" value="AB_hydrolase_fold"/>
</dbReference>
<dbReference type="GO" id="GO:0016787">
    <property type="term" value="F:hydrolase activity"/>
    <property type="evidence" value="ECO:0007669"/>
    <property type="project" value="UniProtKB-KW"/>
</dbReference>
<organism evidence="3 4">
    <name type="scientific">Halomarina salina</name>
    <dbReference type="NCBI Taxonomy" id="1872699"/>
    <lineage>
        <taxon>Archaea</taxon>
        <taxon>Methanobacteriati</taxon>
        <taxon>Methanobacteriota</taxon>
        <taxon>Stenosarchaea group</taxon>
        <taxon>Halobacteria</taxon>
        <taxon>Halobacteriales</taxon>
        <taxon>Natronomonadaceae</taxon>
        <taxon>Halomarina</taxon>
    </lineage>
</organism>
<dbReference type="Pfam" id="PF00561">
    <property type="entry name" value="Abhydrolase_1"/>
    <property type="match status" value="1"/>
</dbReference>
<dbReference type="PANTHER" id="PTHR43798">
    <property type="entry name" value="MONOACYLGLYCEROL LIPASE"/>
    <property type="match status" value="1"/>
</dbReference>
<sequence length="284" mass="30781">MTTSTRGDRLDAGSATLAYDDVGGGDTVVFVHSGITDRRMWDPQVEALADRYRTVRYDLQGWGESRATGEGTHREELLALLDALDLDDVHLVGCSFGAGVALDATLERPERVRSLTLVGPTVGGHDYEEPTDSPVWDGVAERYEASVEAFEAGKFRAAAEHEVALWLVGPEREQAVVPDPVREWVTEMDEAALRREAAGRREDASDLDPPAVERLPDLAVPLLVVVGEYDLPSVHDAVERLVGEVPRVRLEVVDATAHLPSVERPAAVTALLAAFWGGLPEGTT</sequence>
<evidence type="ECO:0000256" key="1">
    <source>
        <dbReference type="ARBA" id="ARBA00022801"/>
    </source>
</evidence>
<dbReference type="RefSeq" id="WP_247418873.1">
    <property type="nucleotide sequence ID" value="NZ_JALLGW010000002.1"/>
</dbReference>
<dbReference type="EMBL" id="JBHSQH010000001">
    <property type="protein sequence ID" value="MFC5970171.1"/>
    <property type="molecule type" value="Genomic_DNA"/>
</dbReference>
<evidence type="ECO:0000313" key="3">
    <source>
        <dbReference type="EMBL" id="MFC5970171.1"/>
    </source>
</evidence>
<gene>
    <name evidence="3" type="ORF">ACFPYI_02390</name>
</gene>
<reference evidence="3 4" key="1">
    <citation type="journal article" date="2019" name="Int. J. Syst. Evol. Microbiol.">
        <title>The Global Catalogue of Microorganisms (GCM) 10K type strain sequencing project: providing services to taxonomists for standard genome sequencing and annotation.</title>
        <authorList>
            <consortium name="The Broad Institute Genomics Platform"/>
            <consortium name="The Broad Institute Genome Sequencing Center for Infectious Disease"/>
            <person name="Wu L."/>
            <person name="Ma J."/>
        </authorList>
    </citation>
    <scope>NUCLEOTIDE SEQUENCE [LARGE SCALE GENOMIC DNA]</scope>
    <source>
        <strain evidence="3 4">CGMCC 1.12543</strain>
    </source>
</reference>
<dbReference type="InterPro" id="IPR000073">
    <property type="entry name" value="AB_hydrolase_1"/>
</dbReference>
<evidence type="ECO:0000259" key="2">
    <source>
        <dbReference type="Pfam" id="PF00561"/>
    </source>
</evidence>
<proteinExistence type="predicted"/>
<dbReference type="AlphaFoldDB" id="A0ABD5RIK4"/>
<comment type="caution">
    <text evidence="3">The sequence shown here is derived from an EMBL/GenBank/DDBJ whole genome shotgun (WGS) entry which is preliminary data.</text>
</comment>
<dbReference type="Proteomes" id="UP001596099">
    <property type="component" value="Unassembled WGS sequence"/>
</dbReference>
<keyword evidence="1 3" id="KW-0378">Hydrolase</keyword>
<feature type="domain" description="AB hydrolase-1" evidence="2">
    <location>
        <begin position="27"/>
        <end position="265"/>
    </location>
</feature>
<protein>
    <submittedName>
        <fullName evidence="3">Alpha/beta fold hydrolase</fullName>
    </submittedName>
</protein>
<dbReference type="PANTHER" id="PTHR43798:SF31">
    <property type="entry name" value="AB HYDROLASE SUPERFAMILY PROTEIN YCLE"/>
    <property type="match status" value="1"/>
</dbReference>
<dbReference type="InterPro" id="IPR000639">
    <property type="entry name" value="Epox_hydrolase-like"/>
</dbReference>
<dbReference type="InterPro" id="IPR050266">
    <property type="entry name" value="AB_hydrolase_sf"/>
</dbReference>
<name>A0ABD5RIK4_9EURY</name>
<keyword evidence="4" id="KW-1185">Reference proteome</keyword>
<dbReference type="SUPFAM" id="SSF53474">
    <property type="entry name" value="alpha/beta-Hydrolases"/>
    <property type="match status" value="1"/>
</dbReference>
<dbReference type="Gene3D" id="3.40.50.1820">
    <property type="entry name" value="alpha/beta hydrolase"/>
    <property type="match status" value="1"/>
</dbReference>
<dbReference type="PRINTS" id="PR00412">
    <property type="entry name" value="EPOXHYDRLASE"/>
</dbReference>
<accession>A0ABD5RIK4</accession>
<evidence type="ECO:0000313" key="4">
    <source>
        <dbReference type="Proteomes" id="UP001596099"/>
    </source>
</evidence>